<protein>
    <submittedName>
        <fullName evidence="2">Uncharacterized protein</fullName>
    </submittedName>
</protein>
<feature type="region of interest" description="Disordered" evidence="1">
    <location>
        <begin position="1"/>
        <end position="32"/>
    </location>
</feature>
<organism evidence="2">
    <name type="scientific">marine metagenome</name>
    <dbReference type="NCBI Taxonomy" id="408172"/>
    <lineage>
        <taxon>unclassified sequences</taxon>
        <taxon>metagenomes</taxon>
        <taxon>ecological metagenomes</taxon>
    </lineage>
</organism>
<reference evidence="2" key="1">
    <citation type="submission" date="2018-05" db="EMBL/GenBank/DDBJ databases">
        <authorList>
            <person name="Lanie J.A."/>
            <person name="Ng W.-L."/>
            <person name="Kazmierczak K.M."/>
            <person name="Andrzejewski T.M."/>
            <person name="Davidsen T.M."/>
            <person name="Wayne K.J."/>
            <person name="Tettelin H."/>
            <person name="Glass J.I."/>
            <person name="Rusch D."/>
            <person name="Podicherti R."/>
            <person name="Tsui H.-C.T."/>
            <person name="Winkler M.E."/>
        </authorList>
    </citation>
    <scope>NUCLEOTIDE SEQUENCE</scope>
</reference>
<evidence type="ECO:0000256" key="1">
    <source>
        <dbReference type="SAM" id="MobiDB-lite"/>
    </source>
</evidence>
<sequence length="32" mass="3742">MAIREEKSGIESKKTQKNESIKRMGLDYKKTN</sequence>
<gene>
    <name evidence="2" type="ORF">METZ01_LOCUS204655</name>
</gene>
<dbReference type="AlphaFoldDB" id="A0A382EP86"/>
<proteinExistence type="predicted"/>
<evidence type="ECO:0000313" key="2">
    <source>
        <dbReference type="EMBL" id="SVB51801.1"/>
    </source>
</evidence>
<accession>A0A382EP86</accession>
<dbReference type="EMBL" id="UINC01045258">
    <property type="protein sequence ID" value="SVB51801.1"/>
    <property type="molecule type" value="Genomic_DNA"/>
</dbReference>
<name>A0A382EP86_9ZZZZ</name>